<gene>
    <name evidence="1" type="ORF">MACH26_29650</name>
</gene>
<reference evidence="1" key="1">
    <citation type="submission" date="2023-01" db="EMBL/GenBank/DDBJ databases">
        <title>Complete genome sequence of Planctobacterium marinum strain Dej080120_11.</title>
        <authorList>
            <person name="Ueki S."/>
            <person name="Maruyama F."/>
        </authorList>
    </citation>
    <scope>NUCLEOTIDE SEQUENCE</scope>
    <source>
        <strain evidence="1">Dej080120_11</strain>
    </source>
</reference>
<name>A0AA48KTD9_9ALTE</name>
<keyword evidence="2" id="KW-1185">Reference proteome</keyword>
<dbReference type="Proteomes" id="UP001333710">
    <property type="component" value="Chromosome"/>
</dbReference>
<protein>
    <submittedName>
        <fullName evidence="1">Uncharacterized protein</fullName>
    </submittedName>
</protein>
<sequence length="71" mass="7982">MQSAAEKTMGEFNTVVMAVSIGWQVHRFTLAFYQAGIKVLKTSVKHLNKILVLMPVGHAELQPVLLERRAF</sequence>
<accession>A0AA48KTD9</accession>
<evidence type="ECO:0000313" key="1">
    <source>
        <dbReference type="EMBL" id="BDX07444.1"/>
    </source>
</evidence>
<dbReference type="KEGG" id="pmaw:MACH26_29650"/>
<evidence type="ECO:0000313" key="2">
    <source>
        <dbReference type="Proteomes" id="UP001333710"/>
    </source>
</evidence>
<dbReference type="EMBL" id="AP027272">
    <property type="protein sequence ID" value="BDX07444.1"/>
    <property type="molecule type" value="Genomic_DNA"/>
</dbReference>
<dbReference type="AlphaFoldDB" id="A0AA48KTD9"/>
<proteinExistence type="predicted"/>
<organism evidence="1 2">
    <name type="scientific">Planctobacterium marinum</name>
    <dbReference type="NCBI Taxonomy" id="1631968"/>
    <lineage>
        <taxon>Bacteria</taxon>
        <taxon>Pseudomonadati</taxon>
        <taxon>Pseudomonadota</taxon>
        <taxon>Gammaproteobacteria</taxon>
        <taxon>Alteromonadales</taxon>
        <taxon>Alteromonadaceae</taxon>
        <taxon>Planctobacterium</taxon>
    </lineage>
</organism>